<gene>
    <name evidence="1" type="ORF">D7X32_08890</name>
</gene>
<comment type="caution">
    <text evidence="1">The sequence shown here is derived from an EMBL/GenBank/DDBJ whole genome shotgun (WGS) entry which is preliminary data.</text>
</comment>
<reference evidence="2" key="1">
    <citation type="submission" date="2018-09" db="EMBL/GenBank/DDBJ databases">
        <authorList>
            <person name="Livingstone P.G."/>
            <person name="Whitworth D.E."/>
        </authorList>
    </citation>
    <scope>NUCLEOTIDE SEQUENCE [LARGE SCALE GENOMIC DNA]</scope>
    <source>
        <strain evidence="2">CA043D</strain>
    </source>
</reference>
<protein>
    <recommendedName>
        <fullName evidence="3">Type 4 fimbrial biogenesis protein PilX N-terminal domain-containing protein</fullName>
    </recommendedName>
</protein>
<dbReference type="RefSeq" id="WP_120602080.1">
    <property type="nucleotide sequence ID" value="NZ_RAWE01000021.1"/>
</dbReference>
<dbReference type="OrthoDB" id="5383094at2"/>
<accession>A0A3A8KAE8</accession>
<proteinExistence type="predicted"/>
<sequence length="215" mass="23550">MVRRPSPRRQPRGFTLLLALGVVAVVTMAVMLSFSVVGREADSQADTRRQKQAFFAAEAGLAEGRERVRLIMANASNLNELTIDLRATLGSPVVDIPGLGSPSRPYFELLPPGGGNTWNNYELLKTTLETSEIPAGVDYPEQRNVRYRVFVRDDEDGELSREIDSNRQLWIVSVAEVANANGRPTRAVVQALVTNTNTELIVTPGCPTKIDCGNI</sequence>
<dbReference type="Proteomes" id="UP000268313">
    <property type="component" value="Unassembled WGS sequence"/>
</dbReference>
<keyword evidence="2" id="KW-1185">Reference proteome</keyword>
<evidence type="ECO:0000313" key="2">
    <source>
        <dbReference type="Proteomes" id="UP000268313"/>
    </source>
</evidence>
<name>A0A3A8KAE8_9BACT</name>
<dbReference type="EMBL" id="RAWE01000021">
    <property type="protein sequence ID" value="RKH05198.1"/>
    <property type="molecule type" value="Genomic_DNA"/>
</dbReference>
<dbReference type="AlphaFoldDB" id="A0A3A8KAE8"/>
<organism evidence="1 2">
    <name type="scientific">Corallococcus carmarthensis</name>
    <dbReference type="NCBI Taxonomy" id="2316728"/>
    <lineage>
        <taxon>Bacteria</taxon>
        <taxon>Pseudomonadati</taxon>
        <taxon>Myxococcota</taxon>
        <taxon>Myxococcia</taxon>
        <taxon>Myxococcales</taxon>
        <taxon>Cystobacterineae</taxon>
        <taxon>Myxococcaceae</taxon>
        <taxon>Corallococcus</taxon>
    </lineage>
</organism>
<evidence type="ECO:0008006" key="3">
    <source>
        <dbReference type="Google" id="ProtNLM"/>
    </source>
</evidence>
<evidence type="ECO:0000313" key="1">
    <source>
        <dbReference type="EMBL" id="RKH05198.1"/>
    </source>
</evidence>